<dbReference type="InterPro" id="IPR001482">
    <property type="entry name" value="T2SS/T4SS_dom"/>
</dbReference>
<dbReference type="Gene3D" id="3.30.450.380">
    <property type="match status" value="1"/>
</dbReference>
<dbReference type="InterPro" id="IPR027417">
    <property type="entry name" value="P-loop_NTPase"/>
</dbReference>
<evidence type="ECO:0000259" key="2">
    <source>
        <dbReference type="Pfam" id="PF00437"/>
    </source>
</evidence>
<protein>
    <submittedName>
        <fullName evidence="3">Pilus assembly protein CpaF</fullName>
    </submittedName>
</protein>
<dbReference type="PANTHER" id="PTHR30486">
    <property type="entry name" value="TWITCHING MOTILITY PROTEIN PILT"/>
    <property type="match status" value="1"/>
</dbReference>
<organism evidence="3 4">
    <name type="scientific">Idiomarina fontislapidosi</name>
    <dbReference type="NCBI Taxonomy" id="263723"/>
    <lineage>
        <taxon>Bacteria</taxon>
        <taxon>Pseudomonadati</taxon>
        <taxon>Pseudomonadota</taxon>
        <taxon>Gammaproteobacteria</taxon>
        <taxon>Alteromonadales</taxon>
        <taxon>Idiomarinaceae</taxon>
        <taxon>Idiomarina</taxon>
    </lineage>
</organism>
<sequence length="403" mass="44267">MDKQQLRFALKNHLQQRQSGVQDLPPAELREHAKRYLLELHSHQSQVSEDAVADVIDEMLGLGPIEALLRDETVSEIMVNRYDQIFIERAGRLTDSGLAFSDESSLRRVIERIVLPLGRHVDDSSPMVDARLSDGSRVNAVLQPLAVKGSCITIRKFSSTPLTIDDLIKFDSLSPKAAEFLKLAVECRQNIIISGGTGSGKTTLLNTLSSFIPSDERIVTIEDAAELRLQHKNLVSLEARPKNQEGKGAIHIRDLVINSLRMRPDRIVVGECRGAEALDMLQAMNTGHAGSLSTVHANTARDAVRRLEIMVLMGAMDLPVFAIRQQIASAVDLIVQTARLNTGQRVVTSIDELTGIDGETLQIGTLFARQRGEHGLVSQGMPARFAAGQPPELQEQLTQTLMG</sequence>
<comment type="similarity">
    <text evidence="1">Belongs to the GSP E family.</text>
</comment>
<dbReference type="Pfam" id="PF00437">
    <property type="entry name" value="T2SSE"/>
    <property type="match status" value="1"/>
</dbReference>
<evidence type="ECO:0000313" key="3">
    <source>
        <dbReference type="EMBL" id="RUO58277.1"/>
    </source>
</evidence>
<dbReference type="Gene3D" id="3.40.50.300">
    <property type="entry name" value="P-loop containing nucleotide triphosphate hydrolases"/>
    <property type="match status" value="1"/>
</dbReference>
<name>A0A432YBH2_9GAMM</name>
<feature type="domain" description="Bacterial type II secretion system protein E" evidence="2">
    <location>
        <begin position="61"/>
        <end position="336"/>
    </location>
</feature>
<dbReference type="SUPFAM" id="SSF52540">
    <property type="entry name" value="P-loop containing nucleoside triphosphate hydrolases"/>
    <property type="match status" value="1"/>
</dbReference>
<keyword evidence="4" id="KW-1185">Reference proteome</keyword>
<dbReference type="InterPro" id="IPR050921">
    <property type="entry name" value="T4SS_GSP_E_ATPase"/>
</dbReference>
<dbReference type="CDD" id="cd01130">
    <property type="entry name" value="VirB11-like_ATPase"/>
    <property type="match status" value="1"/>
</dbReference>
<dbReference type="EMBL" id="PIPV01000001">
    <property type="protein sequence ID" value="RUO58277.1"/>
    <property type="molecule type" value="Genomic_DNA"/>
</dbReference>
<proteinExistence type="inferred from homology"/>
<comment type="caution">
    <text evidence="3">The sequence shown here is derived from an EMBL/GenBank/DDBJ whole genome shotgun (WGS) entry which is preliminary data.</text>
</comment>
<gene>
    <name evidence="3" type="ORF">CWE25_01410</name>
</gene>
<dbReference type="GO" id="GO:0016887">
    <property type="term" value="F:ATP hydrolysis activity"/>
    <property type="evidence" value="ECO:0007669"/>
    <property type="project" value="InterPro"/>
</dbReference>
<evidence type="ECO:0000256" key="1">
    <source>
        <dbReference type="ARBA" id="ARBA00006611"/>
    </source>
</evidence>
<evidence type="ECO:0000313" key="4">
    <source>
        <dbReference type="Proteomes" id="UP000287330"/>
    </source>
</evidence>
<accession>A0A432YBH2</accession>
<dbReference type="Proteomes" id="UP000287330">
    <property type="component" value="Unassembled WGS sequence"/>
</dbReference>
<dbReference type="RefSeq" id="WP_110572431.1">
    <property type="nucleotide sequence ID" value="NZ_PIPV01000001.1"/>
</dbReference>
<dbReference type="OrthoDB" id="9810761at2"/>
<dbReference type="AlphaFoldDB" id="A0A432YBH2"/>
<dbReference type="PANTHER" id="PTHR30486:SF15">
    <property type="entry name" value="TYPE II_IV SECRETION SYSTEM ATPASE"/>
    <property type="match status" value="1"/>
</dbReference>
<reference evidence="4" key="1">
    <citation type="journal article" date="2018" name="Front. Microbiol.">
        <title>Genome-Based Analysis Reveals the Taxonomy and Diversity of the Family Idiomarinaceae.</title>
        <authorList>
            <person name="Liu Y."/>
            <person name="Lai Q."/>
            <person name="Shao Z."/>
        </authorList>
    </citation>
    <scope>NUCLEOTIDE SEQUENCE [LARGE SCALE GENOMIC DNA]</scope>
    <source>
        <strain evidence="4">F23</strain>
    </source>
</reference>